<dbReference type="GO" id="GO:0005634">
    <property type="term" value="C:nucleus"/>
    <property type="evidence" value="ECO:0007669"/>
    <property type="project" value="TreeGrafter"/>
</dbReference>
<feature type="domain" description="USP" evidence="4">
    <location>
        <begin position="318"/>
        <end position="828"/>
    </location>
</feature>
<evidence type="ECO:0000313" key="6">
    <source>
        <dbReference type="Proteomes" id="UP000030746"/>
    </source>
</evidence>
<dbReference type="EMBL" id="KB201617">
    <property type="protein sequence ID" value="ESO95602.1"/>
    <property type="molecule type" value="Genomic_DNA"/>
</dbReference>
<dbReference type="Pfam" id="PF00443">
    <property type="entry name" value="UCH"/>
    <property type="match status" value="1"/>
</dbReference>
<dbReference type="GO" id="GO:0005829">
    <property type="term" value="C:cytosol"/>
    <property type="evidence" value="ECO:0007669"/>
    <property type="project" value="TreeGrafter"/>
</dbReference>
<dbReference type="InterPro" id="IPR038765">
    <property type="entry name" value="Papain-like_cys_pep_sf"/>
</dbReference>
<dbReference type="GO" id="GO:0006508">
    <property type="term" value="P:proteolysis"/>
    <property type="evidence" value="ECO:0007669"/>
    <property type="project" value="UniProtKB-KW"/>
</dbReference>
<dbReference type="InterPro" id="IPR018200">
    <property type="entry name" value="USP_CS"/>
</dbReference>
<feature type="region of interest" description="Disordered" evidence="3">
    <location>
        <begin position="155"/>
        <end position="176"/>
    </location>
</feature>
<dbReference type="PROSITE" id="PS50235">
    <property type="entry name" value="USP_3"/>
    <property type="match status" value="1"/>
</dbReference>
<dbReference type="PROSITE" id="PS50330">
    <property type="entry name" value="UIM"/>
    <property type="match status" value="2"/>
</dbReference>
<dbReference type="PANTHER" id="PTHR24006:SF915">
    <property type="entry name" value="UBIQUITIN CARBOXYL-TERMINAL HYDROLASE-RELATED"/>
    <property type="match status" value="1"/>
</dbReference>
<dbReference type="CDD" id="cd02257">
    <property type="entry name" value="Peptidase_C19"/>
    <property type="match status" value="1"/>
</dbReference>
<dbReference type="PANTHER" id="PTHR24006">
    <property type="entry name" value="UBIQUITIN CARBOXYL-TERMINAL HYDROLASE"/>
    <property type="match status" value="1"/>
</dbReference>
<dbReference type="PROSITE" id="PS00972">
    <property type="entry name" value="USP_1"/>
    <property type="match status" value="1"/>
</dbReference>
<keyword evidence="1" id="KW-0645">Protease</keyword>
<keyword evidence="6" id="KW-1185">Reference proteome</keyword>
<dbReference type="GO" id="GO:0000082">
    <property type="term" value="P:G1/S transition of mitotic cell cycle"/>
    <property type="evidence" value="ECO:0007669"/>
    <property type="project" value="TreeGrafter"/>
</dbReference>
<dbReference type="Proteomes" id="UP000030746">
    <property type="component" value="Unassembled WGS sequence"/>
</dbReference>
<evidence type="ECO:0000259" key="4">
    <source>
        <dbReference type="PROSITE" id="PS50235"/>
    </source>
</evidence>
<dbReference type="GO" id="GO:0016579">
    <property type="term" value="P:protein deubiquitination"/>
    <property type="evidence" value="ECO:0007669"/>
    <property type="project" value="InterPro"/>
</dbReference>
<gene>
    <name evidence="5" type="ORF">LOTGIDRAFT_239428</name>
</gene>
<sequence>MKKVICERFRGEVKYTGLLSGSINWKIGSMELSNRSGSWKCYLYSDVQDNPLKVCDVSAKKIHQIIFKNRLLIQLINDVHIHFKPKHDKAMVKIKEIFDQIKGYSLDENSLLETPEKKKKRQEITPTKSVPLLFNGYSGFDDENIENMGSLFSNVHGQPSTPKVVNQTTSQRQTSTPKLITRGFGHLLKEKSQRKEKTEKSVIIKDDSDDDDFQLNIFDDSKENKHKGPTGAVTPDQFLKRGNDKSREKLKSLSTGGFYSGSSDTTGSRLFTPSSKRSLGFMSDPRPNKRLRLSNCTYSWSKNKTTPKVETQKTNSLQGFSNLGNTCYMNATLQSLFGMDTFSTDLLFTNQHLIKSLPSDSLYYHLARLLKARKNTALPDSMKRELLRNVKRAISTSAKRFSGYQQHDAHEFLGQVLDQLKEEVNRLSKSKRISPVKELNNNTSFSNTEFVNPTSQNFEFEVLHTIRCIRCDEDVEKLENFNDLSLDMPKRFNNVKEMSLQDALNISLDNEEIQYTCSKCQYDRSLVSHRFTSLPRILVLHLKRNRYDSLAGKNGKVIRSIQIPTKLNLSYFCTEDTVPCNTAPDFIPNYRFKKRNTSSESLSEKLDEDISPLPDDWDEVLKDSKEGDDIAKAIELSLQQQKHSKKEEEDELEKVLEMSLQDERQKHNSIDLEEGDKELAKLTEDERIDLAIQQSLLQAERDLMYQDESFQSNSSQDVDLRCQEDKENLFGEKDNFLLSAENGAHQPSDYCSEKFYTENNWSCSNFRLVSIVNHIGSSSETGHYISDVFDIKKKSWMSFDDSRVTTLTESEVCEKREKTGYIFFYMNMNVFDEMQSMYAVASYADTS</sequence>
<dbReference type="STRING" id="225164.V4AFE6"/>
<comment type="similarity">
    <text evidence="1">Belongs to the peptidase C19 family.</text>
</comment>
<dbReference type="Gene3D" id="3.90.70.10">
    <property type="entry name" value="Cysteine proteinases"/>
    <property type="match status" value="1"/>
</dbReference>
<keyword evidence="1" id="KW-0788">Thiol protease</keyword>
<dbReference type="SMART" id="SM00726">
    <property type="entry name" value="UIM"/>
    <property type="match status" value="3"/>
</dbReference>
<dbReference type="InterPro" id="IPR003903">
    <property type="entry name" value="UIM_dom"/>
</dbReference>
<dbReference type="EC" id="3.4.19.12" evidence="1"/>
<comment type="catalytic activity">
    <reaction evidence="1">
        <text>Thiol-dependent hydrolysis of ester, thioester, amide, peptide and isopeptide bonds formed by the C-terminal Gly of ubiquitin (a 76-residue protein attached to proteins as an intracellular targeting signal).</text>
        <dbReference type="EC" id="3.4.19.12"/>
    </reaction>
</comment>
<evidence type="ECO:0000256" key="2">
    <source>
        <dbReference type="SAM" id="Coils"/>
    </source>
</evidence>
<dbReference type="InterPro" id="IPR001394">
    <property type="entry name" value="Peptidase_C19_UCH"/>
</dbReference>
<dbReference type="HOGENOM" id="CLU_336597_0_0_1"/>
<evidence type="ECO:0000313" key="5">
    <source>
        <dbReference type="EMBL" id="ESO95602.1"/>
    </source>
</evidence>
<name>V4AFE6_LOTGI</name>
<keyword evidence="1" id="KW-0833">Ubl conjugation pathway</keyword>
<feature type="coiled-coil region" evidence="2">
    <location>
        <begin position="631"/>
        <end position="658"/>
    </location>
</feature>
<dbReference type="RefSeq" id="XP_009053710.1">
    <property type="nucleotide sequence ID" value="XM_009055462.1"/>
</dbReference>
<protein>
    <recommendedName>
        <fullName evidence="1">Ubiquitin carboxyl-terminal hydrolase</fullName>
        <ecNumber evidence="1">3.4.19.12</ecNumber>
    </recommendedName>
</protein>
<accession>V4AFE6</accession>
<evidence type="ECO:0000256" key="3">
    <source>
        <dbReference type="SAM" id="MobiDB-lite"/>
    </source>
</evidence>
<reference evidence="5 6" key="1">
    <citation type="journal article" date="2013" name="Nature">
        <title>Insights into bilaterian evolution from three spiralian genomes.</title>
        <authorList>
            <person name="Simakov O."/>
            <person name="Marletaz F."/>
            <person name="Cho S.J."/>
            <person name="Edsinger-Gonzales E."/>
            <person name="Havlak P."/>
            <person name="Hellsten U."/>
            <person name="Kuo D.H."/>
            <person name="Larsson T."/>
            <person name="Lv J."/>
            <person name="Arendt D."/>
            <person name="Savage R."/>
            <person name="Osoegawa K."/>
            <person name="de Jong P."/>
            <person name="Grimwood J."/>
            <person name="Chapman J.A."/>
            <person name="Shapiro H."/>
            <person name="Aerts A."/>
            <person name="Otillar R.P."/>
            <person name="Terry A.Y."/>
            <person name="Boore J.L."/>
            <person name="Grigoriev I.V."/>
            <person name="Lindberg D.R."/>
            <person name="Seaver E.C."/>
            <person name="Weisblat D.A."/>
            <person name="Putnam N.H."/>
            <person name="Rokhsar D.S."/>
        </authorList>
    </citation>
    <scope>NUCLEOTIDE SEQUENCE [LARGE SCALE GENOMIC DNA]</scope>
</reference>
<proteinExistence type="inferred from homology"/>
<keyword evidence="2" id="KW-0175">Coiled coil</keyword>
<dbReference type="OrthoDB" id="289038at2759"/>
<dbReference type="AlphaFoldDB" id="V4AFE6"/>
<organism evidence="5 6">
    <name type="scientific">Lottia gigantea</name>
    <name type="common">Giant owl limpet</name>
    <dbReference type="NCBI Taxonomy" id="225164"/>
    <lineage>
        <taxon>Eukaryota</taxon>
        <taxon>Metazoa</taxon>
        <taxon>Spiralia</taxon>
        <taxon>Lophotrochozoa</taxon>
        <taxon>Mollusca</taxon>
        <taxon>Gastropoda</taxon>
        <taxon>Patellogastropoda</taxon>
        <taxon>Lottioidea</taxon>
        <taxon>Lottiidae</taxon>
        <taxon>Lottia</taxon>
    </lineage>
</organism>
<evidence type="ECO:0000256" key="1">
    <source>
        <dbReference type="RuleBase" id="RU366025"/>
    </source>
</evidence>
<feature type="region of interest" description="Disordered" evidence="3">
    <location>
        <begin position="219"/>
        <end position="245"/>
    </location>
</feature>
<dbReference type="GeneID" id="20251057"/>
<dbReference type="OMA" id="YIPKYLS"/>
<dbReference type="CTD" id="20251057"/>
<keyword evidence="1" id="KW-0378">Hydrolase</keyword>
<dbReference type="KEGG" id="lgi:LOTGIDRAFT_239428"/>
<dbReference type="InterPro" id="IPR028889">
    <property type="entry name" value="USP"/>
</dbReference>
<dbReference type="GO" id="GO:0004843">
    <property type="term" value="F:cysteine-type deubiquitinase activity"/>
    <property type="evidence" value="ECO:0007669"/>
    <property type="project" value="UniProtKB-UniRule"/>
</dbReference>
<dbReference type="PROSITE" id="PS00973">
    <property type="entry name" value="USP_2"/>
    <property type="match status" value="1"/>
</dbReference>
<dbReference type="InterPro" id="IPR050164">
    <property type="entry name" value="Peptidase_C19"/>
</dbReference>
<dbReference type="SUPFAM" id="SSF54001">
    <property type="entry name" value="Cysteine proteinases"/>
    <property type="match status" value="1"/>
</dbReference>